<dbReference type="HOGENOM" id="CLU_012300_3_0_0"/>
<accession>A9WAA9</accession>
<dbReference type="CDD" id="cd00077">
    <property type="entry name" value="HDc"/>
    <property type="match status" value="1"/>
</dbReference>
<dbReference type="KEGG" id="cau:Caur_1440"/>
<dbReference type="InParanoid" id="A9WAA9"/>
<dbReference type="SUPFAM" id="SSF81271">
    <property type="entry name" value="TGS-like"/>
    <property type="match status" value="1"/>
</dbReference>
<dbReference type="Gene3D" id="3.30.70.260">
    <property type="match status" value="1"/>
</dbReference>
<dbReference type="FunFam" id="1.10.3210.10:FF:000001">
    <property type="entry name" value="GTP pyrophosphokinase RelA"/>
    <property type="match status" value="1"/>
</dbReference>
<dbReference type="FunCoup" id="A9WAA9">
    <property type="interactions" value="489"/>
</dbReference>
<dbReference type="SMART" id="SM00471">
    <property type="entry name" value="HDc"/>
    <property type="match status" value="1"/>
</dbReference>
<dbReference type="Pfam" id="PF13291">
    <property type="entry name" value="ACT_4"/>
    <property type="match status" value="1"/>
</dbReference>
<dbReference type="PROSITE" id="PS51831">
    <property type="entry name" value="HD"/>
    <property type="match status" value="1"/>
</dbReference>
<evidence type="ECO:0000256" key="1">
    <source>
        <dbReference type="ARBA" id="ARBA00025704"/>
    </source>
</evidence>
<feature type="domain" description="TGS" evidence="5">
    <location>
        <begin position="457"/>
        <end position="520"/>
    </location>
</feature>
<organism evidence="6 7">
    <name type="scientific">Chloroflexus aurantiacus (strain ATCC 29366 / DSM 635 / J-10-fl)</name>
    <dbReference type="NCBI Taxonomy" id="324602"/>
    <lineage>
        <taxon>Bacteria</taxon>
        <taxon>Bacillati</taxon>
        <taxon>Chloroflexota</taxon>
        <taxon>Chloroflexia</taxon>
        <taxon>Chloroflexales</taxon>
        <taxon>Chloroflexineae</taxon>
        <taxon>Chloroflexaceae</taxon>
        <taxon>Chloroflexus</taxon>
    </lineage>
</organism>
<dbReference type="InterPro" id="IPR012675">
    <property type="entry name" value="Beta-grasp_dom_sf"/>
</dbReference>
<dbReference type="CDD" id="cd01668">
    <property type="entry name" value="TGS_RSH"/>
    <property type="match status" value="1"/>
</dbReference>
<dbReference type="PROSITE" id="PS51671">
    <property type="entry name" value="ACT"/>
    <property type="match status" value="1"/>
</dbReference>
<dbReference type="FunFam" id="3.10.20.30:FF:000002">
    <property type="entry name" value="GTP pyrophosphokinase (RelA/SpoT)"/>
    <property type="match status" value="1"/>
</dbReference>
<evidence type="ECO:0000259" key="4">
    <source>
        <dbReference type="PROSITE" id="PS51831"/>
    </source>
</evidence>
<dbReference type="CDD" id="cd05399">
    <property type="entry name" value="NT_Rel-Spo_like"/>
    <property type="match status" value="1"/>
</dbReference>
<dbReference type="Gene3D" id="1.10.3210.10">
    <property type="entry name" value="Hypothetical protein af1432"/>
    <property type="match status" value="1"/>
</dbReference>
<dbReference type="GO" id="GO:0015969">
    <property type="term" value="P:guanosine tetraphosphate metabolic process"/>
    <property type="evidence" value="ECO:0007669"/>
    <property type="project" value="InterPro"/>
</dbReference>
<feature type="domain" description="HD" evidence="4">
    <location>
        <begin position="113"/>
        <end position="212"/>
    </location>
</feature>
<dbReference type="Proteomes" id="UP000002008">
    <property type="component" value="Chromosome"/>
</dbReference>
<dbReference type="InterPro" id="IPR012676">
    <property type="entry name" value="TGS-like"/>
</dbReference>
<dbReference type="CDD" id="cd04876">
    <property type="entry name" value="ACT_RelA-SpoT"/>
    <property type="match status" value="1"/>
</dbReference>
<keyword evidence="6" id="KW-0808">Transferase</keyword>
<dbReference type="Gene3D" id="3.10.20.30">
    <property type="match status" value="1"/>
</dbReference>
<gene>
    <name evidence="6" type="ordered locus">Caur_1440</name>
</gene>
<dbReference type="InterPro" id="IPR045865">
    <property type="entry name" value="ACT-like_dom_sf"/>
</dbReference>
<dbReference type="InterPro" id="IPR004811">
    <property type="entry name" value="RelA/Spo_fam"/>
</dbReference>
<dbReference type="SUPFAM" id="SSF109604">
    <property type="entry name" value="HD-domain/PDEase-like"/>
    <property type="match status" value="1"/>
</dbReference>
<evidence type="ECO:0000259" key="3">
    <source>
        <dbReference type="PROSITE" id="PS51671"/>
    </source>
</evidence>
<dbReference type="InterPro" id="IPR002912">
    <property type="entry name" value="ACT_dom"/>
</dbReference>
<dbReference type="PANTHER" id="PTHR21262:SF31">
    <property type="entry name" value="GTP PYROPHOSPHOKINASE"/>
    <property type="match status" value="1"/>
</dbReference>
<dbReference type="eggNOG" id="COG0317">
    <property type="taxonomic scope" value="Bacteria"/>
</dbReference>
<dbReference type="SUPFAM" id="SSF55021">
    <property type="entry name" value="ACT-like"/>
    <property type="match status" value="1"/>
</dbReference>
<dbReference type="NCBIfam" id="TIGR00691">
    <property type="entry name" value="spoT_relA"/>
    <property type="match status" value="1"/>
</dbReference>
<dbReference type="RefSeq" id="WP_012257324.1">
    <property type="nucleotide sequence ID" value="NC_010175.1"/>
</dbReference>
<comment type="pathway">
    <text evidence="1">Purine metabolism.</text>
</comment>
<dbReference type="EnsemblBacteria" id="ABY34668">
    <property type="protein sequence ID" value="ABY34668"/>
    <property type="gene ID" value="Caur_1440"/>
</dbReference>
<dbReference type="PATRIC" id="fig|324602.8.peg.1637"/>
<dbReference type="PROSITE" id="PS51880">
    <property type="entry name" value="TGS"/>
    <property type="match status" value="1"/>
</dbReference>
<dbReference type="Gene3D" id="3.30.460.10">
    <property type="entry name" value="Beta Polymerase, domain 2"/>
    <property type="match status" value="1"/>
</dbReference>
<evidence type="ECO:0000259" key="5">
    <source>
        <dbReference type="PROSITE" id="PS51880"/>
    </source>
</evidence>
<dbReference type="PANTHER" id="PTHR21262">
    <property type="entry name" value="GUANOSINE-3',5'-BIS DIPHOSPHATE 3'-PYROPHOSPHOHYDROLASE"/>
    <property type="match status" value="1"/>
</dbReference>
<dbReference type="AlphaFoldDB" id="A9WAA9"/>
<comment type="similarity">
    <text evidence="2">Belongs to the relA/spoT family.</text>
</comment>
<dbReference type="InterPro" id="IPR007685">
    <property type="entry name" value="RelA_SpoT"/>
</dbReference>
<feature type="domain" description="ACT" evidence="3">
    <location>
        <begin position="714"/>
        <end position="788"/>
    </location>
</feature>
<evidence type="ECO:0000313" key="6">
    <source>
        <dbReference type="EMBL" id="ABY34668.1"/>
    </source>
</evidence>
<name>A9WAA9_CHLAA</name>
<dbReference type="Pfam" id="PF02824">
    <property type="entry name" value="TGS"/>
    <property type="match status" value="1"/>
</dbReference>
<dbReference type="SMART" id="SM00954">
    <property type="entry name" value="RelA_SpoT"/>
    <property type="match status" value="1"/>
</dbReference>
<evidence type="ECO:0000313" key="7">
    <source>
        <dbReference type="Proteomes" id="UP000002008"/>
    </source>
</evidence>
<protein>
    <submittedName>
        <fullName evidence="6">RelA/SpoT family protein</fullName>
        <ecNumber evidence="6">2.7.6.5</ecNumber>
    </submittedName>
</protein>
<dbReference type="InterPro" id="IPR006674">
    <property type="entry name" value="HD_domain"/>
</dbReference>
<dbReference type="EMBL" id="CP000909">
    <property type="protein sequence ID" value="ABY34668.1"/>
    <property type="molecule type" value="Genomic_DNA"/>
</dbReference>
<dbReference type="GO" id="GO:0008728">
    <property type="term" value="F:GTP diphosphokinase activity"/>
    <property type="evidence" value="ECO:0007669"/>
    <property type="project" value="UniProtKB-EC"/>
</dbReference>
<comment type="function">
    <text evidence="2">In eubacteria ppGpp (guanosine 3'-diphosphate 5'-diphosphate) is a mediator of the stringent response that coordinates a variety of cellular activities in response to changes in nutritional abundance.</text>
</comment>
<dbReference type="InterPro" id="IPR043519">
    <property type="entry name" value="NT_sf"/>
</dbReference>
<dbReference type="Pfam" id="PF13328">
    <property type="entry name" value="HD_4"/>
    <property type="match status" value="1"/>
</dbReference>
<dbReference type="STRING" id="324602.Caur_1440"/>
<dbReference type="InterPro" id="IPR004095">
    <property type="entry name" value="TGS"/>
</dbReference>
<reference evidence="7" key="1">
    <citation type="journal article" date="2011" name="BMC Genomics">
        <title>Complete genome sequence of the filamentous anoxygenic phototrophic bacterium Chloroflexus aurantiacus.</title>
        <authorList>
            <person name="Tang K.H."/>
            <person name="Barry K."/>
            <person name="Chertkov O."/>
            <person name="Dalin E."/>
            <person name="Han C.S."/>
            <person name="Hauser L.J."/>
            <person name="Honchak B.M."/>
            <person name="Karbach L.E."/>
            <person name="Land M.L."/>
            <person name="Lapidus A."/>
            <person name="Larimer F.W."/>
            <person name="Mikhailova N."/>
            <person name="Pitluck S."/>
            <person name="Pierson B.K."/>
            <person name="Blankenship R.E."/>
        </authorList>
    </citation>
    <scope>NUCLEOTIDE SEQUENCE [LARGE SCALE GENOMIC DNA]</scope>
    <source>
        <strain evidence="7">ATCC 29366 / DSM 635 / J-10-fl</strain>
    </source>
</reference>
<evidence type="ECO:0000256" key="2">
    <source>
        <dbReference type="RuleBase" id="RU003847"/>
    </source>
</evidence>
<dbReference type="InterPro" id="IPR003607">
    <property type="entry name" value="HD/PDEase_dom"/>
</dbReference>
<dbReference type="EC" id="2.7.6.5" evidence="6"/>
<dbReference type="SUPFAM" id="SSF81301">
    <property type="entry name" value="Nucleotidyltransferase"/>
    <property type="match status" value="1"/>
</dbReference>
<dbReference type="FunFam" id="3.30.460.10:FF:000001">
    <property type="entry name" value="GTP pyrophosphokinase RelA"/>
    <property type="match status" value="1"/>
</dbReference>
<dbReference type="InterPro" id="IPR033655">
    <property type="entry name" value="TGS_RelA/SpoT"/>
</dbReference>
<sequence length="788" mass="89595">MDDVAITAHSPELTLTSSTHTRMMSDLPPLSAELLNHPVMFSLVEQQQRRGCQASLESVQTAFINAYHSPSVEALISRHREYLPSADFDLIRRSYAFAAVAHEGQRRQSGQPYIDHPIEVAIILLDLRLDTESIAAALLHDVVEDSGVPISVIEQFFGQQVASLVDGVTKLSGYESKSKEEAQAGTYRKLIIASADDPRVVLIKLADRLHNMRTIHATPPQKQQRVARETLEIYAPLAHRLGMWQMKSELEDLAFKTLHPDRYQEIARGLAMRKEARDRIVQKVIAQLKEMLAREGIKAEVTGRSKHIYSIWRKMERKGVPLERIYDQLAVRIIVDDPNNEVGACYQALGVVHGKMNWTPVMQEFDDYIAAPKESSYRSIHTTVILPEGLHCEVQIRSTKMHEEAEHGIAAHWRYKEGFNSRSDRDYENKIRWLRELISWRNETTDREFVDMLRAEFEECVFVFTPKGKIIDLPEGSTPVDFAYRIHSEVGHRCIGARVNDRMVPLDYQLRNGEIVEILTSKNQRGPSRDWLRFVKTPSARNHIKRYFRRLEREENIIAGREMLEKELKRFGLMQVSFEKLVELAGPTVRSVEDLFYQIGVDDLNERALVQKLLGAQETAPPPSPPAPTQPMARVSASGEIYLEGTGKIASRLARCCNPVFGEPIVGFTTRGRGVTVHRTDCRTIQNLSASERNRLMPVCWGNGSGPNQWFPVPLRIEAWDRVGLWRDISNVIADAGINITDINQGKRWANGRTVLNVTVSLQSMAQLSPLIEKLNRIPDVIDVYRKT</sequence>
<keyword evidence="7" id="KW-1185">Reference proteome</keyword>
<proteinExistence type="inferred from homology"/>
<dbReference type="Pfam" id="PF04607">
    <property type="entry name" value="RelA_SpoT"/>
    <property type="match status" value="1"/>
</dbReference>